<comment type="similarity">
    <text evidence="1">Belongs to the SH3BP5 family.</text>
</comment>
<dbReference type="PANTHER" id="PTHR19423:SF1">
    <property type="entry name" value="SH3 DOMAIN-BINDING PROTEIN 5"/>
    <property type="match status" value="1"/>
</dbReference>
<evidence type="ECO:0000256" key="1">
    <source>
        <dbReference type="ARBA" id="ARBA00007796"/>
    </source>
</evidence>
<accession>A0A9Q0M2Y2</accession>
<reference evidence="5" key="1">
    <citation type="submission" date="2022-12" db="EMBL/GenBank/DDBJ databases">
        <title>Genome assemblies of Blomia tropicalis.</title>
        <authorList>
            <person name="Cui Y."/>
        </authorList>
    </citation>
    <scope>NUCLEOTIDE SEQUENCE</scope>
    <source>
        <tissue evidence="5">Adult mites</tissue>
    </source>
</reference>
<dbReference type="InterPro" id="IPR007940">
    <property type="entry name" value="SH3BP5"/>
</dbReference>
<feature type="compositionally biased region" description="Low complexity" evidence="4">
    <location>
        <begin position="318"/>
        <end position="328"/>
    </location>
</feature>
<dbReference type="Proteomes" id="UP001142055">
    <property type="component" value="Chromosome 3"/>
</dbReference>
<name>A0A9Q0M2Y2_BLOTA</name>
<keyword evidence="6" id="KW-1185">Reference proteome</keyword>
<protein>
    <submittedName>
        <fullName evidence="5">Uncharacterized protein</fullName>
    </submittedName>
</protein>
<feature type="region of interest" description="Disordered" evidence="4">
    <location>
        <begin position="317"/>
        <end position="340"/>
    </location>
</feature>
<keyword evidence="2 3" id="KW-0175">Coiled coil</keyword>
<dbReference type="Pfam" id="PF05276">
    <property type="entry name" value="SH3BP5"/>
    <property type="match status" value="1"/>
</dbReference>
<gene>
    <name evidence="5" type="ORF">RDWZM_008114</name>
</gene>
<evidence type="ECO:0000313" key="6">
    <source>
        <dbReference type="Proteomes" id="UP001142055"/>
    </source>
</evidence>
<dbReference type="OMA" id="QISAEIH"/>
<organism evidence="5 6">
    <name type="scientific">Blomia tropicalis</name>
    <name type="common">Mite</name>
    <dbReference type="NCBI Taxonomy" id="40697"/>
    <lineage>
        <taxon>Eukaryota</taxon>
        <taxon>Metazoa</taxon>
        <taxon>Ecdysozoa</taxon>
        <taxon>Arthropoda</taxon>
        <taxon>Chelicerata</taxon>
        <taxon>Arachnida</taxon>
        <taxon>Acari</taxon>
        <taxon>Acariformes</taxon>
        <taxon>Sarcoptiformes</taxon>
        <taxon>Astigmata</taxon>
        <taxon>Glycyphagoidea</taxon>
        <taxon>Echimyopodidae</taxon>
        <taxon>Blomia</taxon>
    </lineage>
</organism>
<dbReference type="AlphaFoldDB" id="A0A9Q0M2Y2"/>
<evidence type="ECO:0000313" key="5">
    <source>
        <dbReference type="EMBL" id="KAJ6216957.1"/>
    </source>
</evidence>
<dbReference type="GO" id="GO:0005737">
    <property type="term" value="C:cytoplasm"/>
    <property type="evidence" value="ECO:0007669"/>
    <property type="project" value="TreeGrafter"/>
</dbReference>
<evidence type="ECO:0000256" key="3">
    <source>
        <dbReference type="SAM" id="Coils"/>
    </source>
</evidence>
<dbReference type="GO" id="GO:0004860">
    <property type="term" value="F:protein kinase inhibitor activity"/>
    <property type="evidence" value="ECO:0007669"/>
    <property type="project" value="TreeGrafter"/>
</dbReference>
<proteinExistence type="inferred from homology"/>
<evidence type="ECO:0000256" key="4">
    <source>
        <dbReference type="SAM" id="MobiDB-lite"/>
    </source>
</evidence>
<evidence type="ECO:0000256" key="2">
    <source>
        <dbReference type="ARBA" id="ARBA00023054"/>
    </source>
</evidence>
<dbReference type="PANTHER" id="PTHR19423">
    <property type="entry name" value="SH3 DOMAIN-BINDING PROTEIN 5"/>
    <property type="match status" value="1"/>
</dbReference>
<sequence length="340" mass="39864">MVRVNRKEQDVLEAILMSSNCAQYDERRLSHIECHLTASDDVDSSSHTDADDPSSDMALEQLPDAQPYNLQIRQHLEELNRFGTRINQLEKCLEEEKYNFQKVLNENSIQLKKTIKKCGEKNVSTSRAYYDAINKRKNLTIKCQLATMKFEKYNQIHIEARQAISDTELMFHKEMREDHKRDNFDQFWQEKLNAANLKFMEAKTKRKYYEDEHYSVMAEFRDLENKISIEFRKNKNSIKKAELYFDQANIFESKLKSIKEDIHKLEHELQESKNSYSQALRNLENISEEIHEKRAQILSKSLIREPGVGAELSAMCDENGGSSNNEANEISHLSDKLKQL</sequence>
<feature type="coiled-coil region" evidence="3">
    <location>
        <begin position="248"/>
        <end position="296"/>
    </location>
</feature>
<dbReference type="GO" id="GO:0035556">
    <property type="term" value="P:intracellular signal transduction"/>
    <property type="evidence" value="ECO:0007669"/>
    <property type="project" value="InterPro"/>
</dbReference>
<dbReference type="EMBL" id="JAPWDV010000003">
    <property type="protein sequence ID" value="KAJ6216957.1"/>
    <property type="molecule type" value="Genomic_DNA"/>
</dbReference>
<comment type="caution">
    <text evidence="5">The sequence shown here is derived from an EMBL/GenBank/DDBJ whole genome shotgun (WGS) entry which is preliminary data.</text>
</comment>